<proteinExistence type="predicted"/>
<feature type="chain" id="PRO_5042840807" description="LPXTG-domain-containing protein" evidence="3">
    <location>
        <begin position="21"/>
        <end position="545"/>
    </location>
</feature>
<evidence type="ECO:0000256" key="1">
    <source>
        <dbReference type="SAM" id="MobiDB-lite"/>
    </source>
</evidence>
<keyword evidence="5" id="KW-1185">Reference proteome</keyword>
<evidence type="ECO:0000256" key="2">
    <source>
        <dbReference type="SAM" id="Phobius"/>
    </source>
</evidence>
<organism evidence="4 5">
    <name type="scientific">Cytospora paraplurivora</name>
    <dbReference type="NCBI Taxonomy" id="2898453"/>
    <lineage>
        <taxon>Eukaryota</taxon>
        <taxon>Fungi</taxon>
        <taxon>Dikarya</taxon>
        <taxon>Ascomycota</taxon>
        <taxon>Pezizomycotina</taxon>
        <taxon>Sordariomycetes</taxon>
        <taxon>Sordariomycetidae</taxon>
        <taxon>Diaporthales</taxon>
        <taxon>Cytosporaceae</taxon>
        <taxon>Cytospora</taxon>
    </lineage>
</organism>
<protein>
    <recommendedName>
        <fullName evidence="6">LPXTG-domain-containing protein</fullName>
    </recommendedName>
</protein>
<accession>A0AAN9UK67</accession>
<evidence type="ECO:0000313" key="5">
    <source>
        <dbReference type="Proteomes" id="UP001320245"/>
    </source>
</evidence>
<name>A0AAN9UK67_9PEZI</name>
<comment type="caution">
    <text evidence="4">The sequence shown here is derived from an EMBL/GenBank/DDBJ whole genome shotgun (WGS) entry which is preliminary data.</text>
</comment>
<feature type="compositionally biased region" description="Pro residues" evidence="1">
    <location>
        <begin position="494"/>
        <end position="505"/>
    </location>
</feature>
<reference evidence="4 5" key="1">
    <citation type="journal article" date="2023" name="PLoS ONE">
        <title>Cytospora paraplurivora sp. nov. isolated from orchards with fruit tree decline syndrome in Ontario, Canada.</title>
        <authorList>
            <person name="Ilyukhin E."/>
            <person name="Nguyen H.D.T."/>
            <person name="Castle A.J."/>
            <person name="Ellouze W."/>
        </authorList>
    </citation>
    <scope>NUCLEOTIDE SEQUENCE [LARGE SCALE GENOMIC DNA]</scope>
    <source>
        <strain evidence="4 5">FDS-564</strain>
    </source>
</reference>
<gene>
    <name evidence="4" type="ORF">SLS53_000013</name>
</gene>
<evidence type="ECO:0008006" key="6">
    <source>
        <dbReference type="Google" id="ProtNLM"/>
    </source>
</evidence>
<feature type="transmembrane region" description="Helical" evidence="2">
    <location>
        <begin position="228"/>
        <end position="250"/>
    </location>
</feature>
<keyword evidence="2" id="KW-1133">Transmembrane helix</keyword>
<evidence type="ECO:0000313" key="4">
    <source>
        <dbReference type="EMBL" id="KAK7749441.1"/>
    </source>
</evidence>
<sequence>MAILYARLLLAIALPYIVLALQVAPNSPCSSVCIDSTTLDKSDPGSSNTVGSDIVCVDVDFTSTSNGTKWKQCMTCLQNSTFVQDDESDQYWFLYNLRYSFDYCMFGFAGGSGSGSNPCETSAACGPLKTALEYGNLSTTSSEFGYCDADGGSLTGTSYDACLECVSADGDTQYIANALVALEAGCQQRPNVTEILGLSDTVFSRTTIDIVDPATLSKSTGSASLSTAAITGIAVGAVVLVLVIAALVFIRRRQRKNRARVGTEPRWGRTNKTHKRQSSFSFRCRNILTSPISPKFFRDDLSPLVENQQYGSLDEMATSQVSGITGEEQPTGRRYYIESKPIYERHERYAYEPAWSPQYAPPSFQSFAAPLEGAGEPGRQSGSSLMEKRNLSEKASLNINTTLTPPEPAHQSPKVDSFSVLKSMNSVMSYASADSHGVASSPSQAANGRSKTKTTTMSSQGSGYPSMKSPTTTSPLLKPKSGWPSPRENMGVWFPPPPPPGPPPRSSMRYGRKSGTGSTKKSKKEGGSPVESKQIQVSFPAPPQK</sequence>
<dbReference type="EMBL" id="JAJSPL020000001">
    <property type="protein sequence ID" value="KAK7749441.1"/>
    <property type="molecule type" value="Genomic_DNA"/>
</dbReference>
<feature type="region of interest" description="Disordered" evidence="1">
    <location>
        <begin position="434"/>
        <end position="545"/>
    </location>
</feature>
<feature type="signal peptide" evidence="3">
    <location>
        <begin position="1"/>
        <end position="20"/>
    </location>
</feature>
<evidence type="ECO:0000256" key="3">
    <source>
        <dbReference type="SAM" id="SignalP"/>
    </source>
</evidence>
<keyword evidence="2" id="KW-0812">Transmembrane</keyword>
<keyword evidence="2" id="KW-0472">Membrane</keyword>
<feature type="region of interest" description="Disordered" evidence="1">
    <location>
        <begin position="366"/>
        <end position="388"/>
    </location>
</feature>
<dbReference type="AlphaFoldDB" id="A0AAN9UK67"/>
<dbReference type="Proteomes" id="UP001320245">
    <property type="component" value="Unassembled WGS sequence"/>
</dbReference>
<feature type="compositionally biased region" description="Polar residues" evidence="1">
    <location>
        <begin position="438"/>
        <end position="475"/>
    </location>
</feature>
<keyword evidence="3" id="KW-0732">Signal</keyword>